<evidence type="ECO:0000313" key="3">
    <source>
        <dbReference type="EMBL" id="OUM74327.1"/>
    </source>
</evidence>
<organism evidence="3 4">
    <name type="scientific">Pseudomonas caspiana</name>
    <dbReference type="NCBI Taxonomy" id="1451454"/>
    <lineage>
        <taxon>Bacteria</taxon>
        <taxon>Pseudomonadati</taxon>
        <taxon>Pseudomonadota</taxon>
        <taxon>Gammaproteobacteria</taxon>
        <taxon>Pseudomonadales</taxon>
        <taxon>Pseudomonadaceae</taxon>
        <taxon>Pseudomonas</taxon>
    </lineage>
</organism>
<name>A0A1Y3P3D7_9PSED</name>
<reference evidence="3 4" key="1">
    <citation type="journal article" date="2017" name="Syst. Appl. Microbiol.">
        <title>Pseudomonas caspiana sp. nov., a citrus pathogen in the Pseudomonas syringae phylogenetic group.</title>
        <authorList>
            <person name="Busquets A."/>
            <person name="Gomila M."/>
            <person name="Beiki F."/>
            <person name="Mulet M."/>
            <person name="Rahimian H."/>
            <person name="Garcia-Valdes E."/>
            <person name="Lalucat J."/>
        </authorList>
    </citation>
    <scope>NUCLEOTIDE SEQUENCE [LARGE SCALE GENOMIC DNA]</scope>
    <source>
        <strain evidence="3 4">FBF102</strain>
    </source>
</reference>
<proteinExistence type="predicted"/>
<dbReference type="Proteomes" id="UP000195440">
    <property type="component" value="Unassembled WGS sequence"/>
</dbReference>
<dbReference type="OrthoDB" id="531568at2"/>
<accession>A0A1Y3P3D7</accession>
<dbReference type="InterPro" id="IPR025512">
    <property type="entry name" value="DUF4399"/>
</dbReference>
<feature type="signal peptide" evidence="1">
    <location>
        <begin position="1"/>
        <end position="23"/>
    </location>
</feature>
<feature type="domain" description="DUF4399" evidence="2">
    <location>
        <begin position="54"/>
        <end position="145"/>
    </location>
</feature>
<dbReference type="EMBL" id="LOHF01000005">
    <property type="protein sequence ID" value="OUM74327.1"/>
    <property type="molecule type" value="Genomic_DNA"/>
</dbReference>
<evidence type="ECO:0000256" key="1">
    <source>
        <dbReference type="SAM" id="SignalP"/>
    </source>
</evidence>
<keyword evidence="1" id="KW-0732">Signal</keyword>
<dbReference type="RefSeq" id="WP_087265891.1">
    <property type="nucleotide sequence ID" value="NZ_JBJGBV010000016.1"/>
</dbReference>
<comment type="caution">
    <text evidence="3">The sequence shown here is derived from an EMBL/GenBank/DDBJ whole genome shotgun (WGS) entry which is preliminary data.</text>
</comment>
<keyword evidence="4" id="KW-1185">Reference proteome</keyword>
<feature type="chain" id="PRO_5012441015" evidence="1">
    <location>
        <begin position="24"/>
        <end position="145"/>
    </location>
</feature>
<dbReference type="AlphaFoldDB" id="A0A1Y3P3D7"/>
<dbReference type="Pfam" id="PF14347">
    <property type="entry name" value="DUF4399"/>
    <property type="match status" value="1"/>
</dbReference>
<evidence type="ECO:0000259" key="2">
    <source>
        <dbReference type="Pfam" id="PF14347"/>
    </source>
</evidence>
<protein>
    <submittedName>
        <fullName evidence="3">Rod shape-determining protein RodA</fullName>
    </submittedName>
</protein>
<sequence>MKTLFAKTAFVGLLLGVSLMASAADVPRTPSPAGAEAYIISPKDGATVPGTFKVQFGLKGMGVAPAGVDIPETGHHHLLIDVKDQPDLNAPLPMTDNIRHFGKGQTETEVTLPPGPHTLQLLVGDKSHIPLNPSVESKVIRVNVR</sequence>
<evidence type="ECO:0000313" key="4">
    <source>
        <dbReference type="Proteomes" id="UP000195440"/>
    </source>
</evidence>
<gene>
    <name evidence="3" type="ORF">AUC60_08825</name>
</gene>